<keyword evidence="2" id="KW-0732">Signal</keyword>
<dbReference type="EMBL" id="JAENIM010000047">
    <property type="protein sequence ID" value="MBK1792870.1"/>
    <property type="molecule type" value="Genomic_DNA"/>
</dbReference>
<protein>
    <submittedName>
        <fullName evidence="3">Uncharacterized protein</fullName>
    </submittedName>
</protein>
<dbReference type="Proteomes" id="UP000624703">
    <property type="component" value="Unassembled WGS sequence"/>
</dbReference>
<dbReference type="RefSeq" id="WP_200312875.1">
    <property type="nucleotide sequence ID" value="NZ_JAENIM010000047.1"/>
</dbReference>
<evidence type="ECO:0000256" key="1">
    <source>
        <dbReference type="SAM" id="MobiDB-lite"/>
    </source>
</evidence>
<reference evidence="3" key="1">
    <citation type="submission" date="2021-01" db="EMBL/GenBank/DDBJ databases">
        <title>Modified the classification status of verrucomicrobia.</title>
        <authorList>
            <person name="Feng X."/>
        </authorList>
    </citation>
    <scope>NUCLEOTIDE SEQUENCE</scope>
    <source>
        <strain evidence="3">_KCTC 22039</strain>
    </source>
</reference>
<organism evidence="3 4">
    <name type="scientific">Persicirhabdus sediminis</name>
    <dbReference type="NCBI Taxonomy" id="454144"/>
    <lineage>
        <taxon>Bacteria</taxon>
        <taxon>Pseudomonadati</taxon>
        <taxon>Verrucomicrobiota</taxon>
        <taxon>Verrucomicrobiia</taxon>
        <taxon>Verrucomicrobiales</taxon>
        <taxon>Verrucomicrobiaceae</taxon>
        <taxon>Persicirhabdus</taxon>
    </lineage>
</organism>
<accession>A0A8J7SKJ1</accession>
<gene>
    <name evidence="3" type="ORF">JIN82_17020</name>
</gene>
<evidence type="ECO:0000313" key="3">
    <source>
        <dbReference type="EMBL" id="MBK1792870.1"/>
    </source>
</evidence>
<proteinExistence type="predicted"/>
<evidence type="ECO:0000256" key="2">
    <source>
        <dbReference type="SAM" id="SignalP"/>
    </source>
</evidence>
<evidence type="ECO:0000313" key="4">
    <source>
        <dbReference type="Proteomes" id="UP000624703"/>
    </source>
</evidence>
<dbReference type="Gene3D" id="2.30.30.700">
    <property type="entry name" value="SLA1 homology domain 1"/>
    <property type="match status" value="1"/>
</dbReference>
<feature type="signal peptide" evidence="2">
    <location>
        <begin position="1"/>
        <end position="21"/>
    </location>
</feature>
<feature type="compositionally biased region" description="Polar residues" evidence="1">
    <location>
        <begin position="269"/>
        <end position="281"/>
    </location>
</feature>
<feature type="chain" id="PRO_5035308246" evidence="2">
    <location>
        <begin position="22"/>
        <end position="419"/>
    </location>
</feature>
<sequence length="419" mass="47576">MLNQKLIAIALLFLLSHFSTADEYRTWTSKDGSKSIEAKMLDRKPDSSEIKIQYKNHDCVWVKADFFSTADQSYISEWTSYDVKLYARTIAMGSQRFRWSHTWGKFNTDGSATIINWNGKSKDQYRVIGVDIENRGHASRHLVEVFWFGFPLGNKAKRFVTSYSANMVDISPREKIALGIDSSYNVTESHLTVLTRESAYDNWKGFRESTWTGHSYAGWAVRVSDGYGNLLEEVAAQPAFLSHLESYPIPADKKLVQQKKLVSTKKENPSSPTVVKKASSTNSAEQEYELANFKWVTSDAELEKKISVADFYPIHDKVKIELDFKAPSTESIDSKSDIEFSFKVGSNKYSPTTSIIRLKQGDKVIAQRKGAKKSQWVNFKINKDLISNKERLKFSIECRGNAVHIQKSGNDPLVKLVAK</sequence>
<dbReference type="AlphaFoldDB" id="A0A8J7SKJ1"/>
<feature type="region of interest" description="Disordered" evidence="1">
    <location>
        <begin position="262"/>
        <end position="281"/>
    </location>
</feature>
<keyword evidence="4" id="KW-1185">Reference proteome</keyword>
<comment type="caution">
    <text evidence="3">The sequence shown here is derived from an EMBL/GenBank/DDBJ whole genome shotgun (WGS) entry which is preliminary data.</text>
</comment>
<name>A0A8J7SKJ1_9BACT</name>